<name>A0A832DIB6_9BACT</name>
<dbReference type="InterPro" id="IPR026444">
    <property type="entry name" value="Secre_tail"/>
</dbReference>
<dbReference type="Pfam" id="PF18962">
    <property type="entry name" value="Por_Secre_tail"/>
    <property type="match status" value="1"/>
</dbReference>
<proteinExistence type="predicted"/>
<dbReference type="AlphaFoldDB" id="A0A832DIB6"/>
<gene>
    <name evidence="3" type="ORF">ENS56_10620</name>
</gene>
<evidence type="ECO:0000256" key="1">
    <source>
        <dbReference type="ARBA" id="ARBA00022729"/>
    </source>
</evidence>
<dbReference type="Gene3D" id="2.60.40.4070">
    <property type="match status" value="1"/>
</dbReference>
<dbReference type="PANTHER" id="PTHR46580">
    <property type="entry name" value="SENSOR KINASE-RELATED"/>
    <property type="match status" value="1"/>
</dbReference>
<keyword evidence="1" id="KW-0732">Signal</keyword>
<dbReference type="SUPFAM" id="SSF69318">
    <property type="entry name" value="Integrin alpha N-terminal domain"/>
    <property type="match status" value="2"/>
</dbReference>
<comment type="caution">
    <text evidence="3">The sequence shown here is derived from an EMBL/GenBank/DDBJ whole genome shotgun (WGS) entry which is preliminary data.</text>
</comment>
<dbReference type="InterPro" id="IPR028994">
    <property type="entry name" value="Integrin_alpha_N"/>
</dbReference>
<dbReference type="Pfam" id="PF13517">
    <property type="entry name" value="FG-GAP_3"/>
    <property type="match status" value="2"/>
</dbReference>
<dbReference type="EMBL" id="DSVI01000018">
    <property type="protein sequence ID" value="HGT48480.1"/>
    <property type="molecule type" value="Genomic_DNA"/>
</dbReference>
<protein>
    <recommendedName>
        <fullName evidence="2">Secretion system C-terminal sorting domain-containing protein</fullName>
    </recommendedName>
</protein>
<accession>A0A832DIB6</accession>
<evidence type="ECO:0000313" key="3">
    <source>
        <dbReference type="EMBL" id="HGT48480.1"/>
    </source>
</evidence>
<dbReference type="InterPro" id="IPR013783">
    <property type="entry name" value="Ig-like_fold"/>
</dbReference>
<organism evidence="3">
    <name type="scientific">Ignavibacterium album</name>
    <dbReference type="NCBI Taxonomy" id="591197"/>
    <lineage>
        <taxon>Bacteria</taxon>
        <taxon>Pseudomonadati</taxon>
        <taxon>Ignavibacteriota</taxon>
        <taxon>Ignavibacteria</taxon>
        <taxon>Ignavibacteriales</taxon>
        <taxon>Ignavibacteriaceae</taxon>
        <taxon>Ignavibacterium</taxon>
    </lineage>
</organism>
<sequence length="674" mass="74758">MTDLSPDNHYKISYLLDEEHKFGVVIKNSTDIPFGTTPYWSSTLERQIGGMAWGDYDDDGDLDLATGCYFSQSYPPIPEYEVLIYRNDNGVLTSTPAWISSDMRSTTDVKFADLNNDGKPELIAANGDQSYVPSVIYFNGTNGLNNVPGWISQDNNWTVGAALCDIDDDGDLDLAFGNQGNTVIPTKPICVFYNSGGSYSTVPNWLSADEMITNSVAFGDLDNAQLKYSHLEYVGDGIRHVFPLTLYPIYSIDTVLVDDLPYHSFCYDPISGWISLAAIPQSGFTIKISYRYIAKGDLAASKWVNYESGVYFNNNGVLNPLPNWTVGNTQSQKGIAWADFDKDGFLDLAISGSSVQTVIYKNNNGTLTGPVWTSNSVNPSAQELITGDLDNDGYPELAVVHFGTKRVEIFKNRNGILDTEPTWLYVAGSSATSISFGDVNGDGFLDLAVGTARTPVVVFLNQSSIIPVELSSFYSKVDNYNVNLIWTTATETNNYGFEIQRAVISDQLKNLKWQTIGFIKGNGTTTEPNQYSFIDKNLSAGKFAYRLIQIDFDGSFEYSNTIEVTIGVPDKFELEQNYPNPFNPVTKIRFVIPNEVRNLKDFLSQALGNSNTLVTLKVYDILGNEVATLLNEYRPAGRYEIEFDASKYGLSSGVYFYQLKYGEISSVRKLVLMK</sequence>
<dbReference type="Gene3D" id="2.60.40.10">
    <property type="entry name" value="Immunoglobulins"/>
    <property type="match status" value="1"/>
</dbReference>
<evidence type="ECO:0000259" key="2">
    <source>
        <dbReference type="Pfam" id="PF18962"/>
    </source>
</evidence>
<dbReference type="InterPro" id="IPR013517">
    <property type="entry name" value="FG-GAP"/>
</dbReference>
<reference evidence="3" key="1">
    <citation type="journal article" date="2020" name="mSystems">
        <title>Genome- and Community-Level Interaction Insights into Carbon Utilization and Element Cycling Functions of Hydrothermarchaeota in Hydrothermal Sediment.</title>
        <authorList>
            <person name="Zhou Z."/>
            <person name="Liu Y."/>
            <person name="Xu W."/>
            <person name="Pan J."/>
            <person name="Luo Z.H."/>
            <person name="Li M."/>
        </authorList>
    </citation>
    <scope>NUCLEOTIDE SEQUENCE [LARGE SCALE GENOMIC DNA]</scope>
    <source>
        <strain evidence="3">SpSt-500</strain>
    </source>
</reference>
<feature type="domain" description="Secretion system C-terminal sorting" evidence="2">
    <location>
        <begin position="578"/>
        <end position="671"/>
    </location>
</feature>
<dbReference type="Gene3D" id="2.130.10.130">
    <property type="entry name" value="Integrin alpha, N-terminal"/>
    <property type="match status" value="2"/>
</dbReference>